<reference evidence="2 3" key="1">
    <citation type="submission" date="2012-04" db="EMBL/GenBank/DDBJ databases">
        <title>The Genome Sequence of Saprolegnia declina VS20.</title>
        <authorList>
            <consortium name="The Broad Institute Genome Sequencing Platform"/>
            <person name="Russ C."/>
            <person name="Nusbaum C."/>
            <person name="Tyler B."/>
            <person name="van West P."/>
            <person name="Dieguez-Uribeondo J."/>
            <person name="de Bruijn I."/>
            <person name="Tripathy S."/>
            <person name="Jiang R."/>
            <person name="Young S.K."/>
            <person name="Zeng Q."/>
            <person name="Gargeya S."/>
            <person name="Fitzgerald M."/>
            <person name="Haas B."/>
            <person name="Abouelleil A."/>
            <person name="Alvarado L."/>
            <person name="Arachchi H.M."/>
            <person name="Berlin A."/>
            <person name="Chapman S.B."/>
            <person name="Goldberg J."/>
            <person name="Griggs A."/>
            <person name="Gujja S."/>
            <person name="Hansen M."/>
            <person name="Howarth C."/>
            <person name="Imamovic A."/>
            <person name="Larimer J."/>
            <person name="McCowen C."/>
            <person name="Montmayeur A."/>
            <person name="Murphy C."/>
            <person name="Neiman D."/>
            <person name="Pearson M."/>
            <person name="Priest M."/>
            <person name="Roberts A."/>
            <person name="Saif S."/>
            <person name="Shea T."/>
            <person name="Sisk P."/>
            <person name="Sykes S."/>
            <person name="Wortman J."/>
            <person name="Nusbaum C."/>
            <person name="Birren B."/>
        </authorList>
    </citation>
    <scope>NUCLEOTIDE SEQUENCE [LARGE SCALE GENOMIC DNA]</scope>
    <source>
        <strain evidence="2 3">VS20</strain>
    </source>
</reference>
<organism evidence="2 3">
    <name type="scientific">Saprolegnia diclina (strain VS20)</name>
    <dbReference type="NCBI Taxonomy" id="1156394"/>
    <lineage>
        <taxon>Eukaryota</taxon>
        <taxon>Sar</taxon>
        <taxon>Stramenopiles</taxon>
        <taxon>Oomycota</taxon>
        <taxon>Saprolegniomycetes</taxon>
        <taxon>Saprolegniales</taxon>
        <taxon>Saprolegniaceae</taxon>
        <taxon>Saprolegnia</taxon>
    </lineage>
</organism>
<dbReference type="STRING" id="1156394.T0PKV6"/>
<name>T0PKV6_SAPDV</name>
<dbReference type="RefSeq" id="XP_008620598.1">
    <property type="nucleotide sequence ID" value="XM_008622376.1"/>
</dbReference>
<dbReference type="EMBL" id="JH767248">
    <property type="protein sequence ID" value="EQC25959.1"/>
    <property type="molecule type" value="Genomic_DNA"/>
</dbReference>
<gene>
    <name evidence="2" type="ORF">SDRG_16177</name>
</gene>
<dbReference type="OrthoDB" id="72677at2759"/>
<dbReference type="Proteomes" id="UP000030762">
    <property type="component" value="Unassembled WGS sequence"/>
</dbReference>
<proteinExistence type="predicted"/>
<sequence length="377" mass="42723">MSTIDDIFADYLGRSDGADLDSDMFLEEILLAPTALLPADEANAPARKKPKRRLKTELDYLRAKCSDLQDELRALEGRVTVPSLSIWEARATEQALAARRATQENAQLKQALEEQLKLIQVLERAFRKIPRLSAFPLTSEGWRHARLSASDRSTDATALLAHQLTKLESEWIRHSLHTKEDKRKVWVQGNSQGDVGLVMHFVNSHAWAIDYEQLADIYWEYIVAQIPADFSTPVHLEVLEQWAPNLVYTRYQAQDAAKQFPVFEGRTVTQRYDQVGRIAFVWRSILDDDGRPFDPNHARDNQSGWAVIEPESPTRARFSIYFTLTPPILPAAHLGWPQFPIGAFTDTVTSIFMANSAKFVVALEAQVAKRTRAIANE</sequence>
<dbReference type="VEuPathDB" id="FungiDB:SDRG_16177"/>
<keyword evidence="1" id="KW-0175">Coiled coil</keyword>
<evidence type="ECO:0000313" key="2">
    <source>
        <dbReference type="EMBL" id="EQC25959.1"/>
    </source>
</evidence>
<protein>
    <recommendedName>
        <fullName evidence="4">START domain-containing protein</fullName>
    </recommendedName>
</protein>
<keyword evidence="3" id="KW-1185">Reference proteome</keyword>
<feature type="coiled-coil region" evidence="1">
    <location>
        <begin position="51"/>
        <end position="125"/>
    </location>
</feature>
<dbReference type="AlphaFoldDB" id="T0PKV6"/>
<accession>T0PKV6</accession>
<evidence type="ECO:0000256" key="1">
    <source>
        <dbReference type="SAM" id="Coils"/>
    </source>
</evidence>
<evidence type="ECO:0008006" key="4">
    <source>
        <dbReference type="Google" id="ProtNLM"/>
    </source>
</evidence>
<dbReference type="GeneID" id="19956904"/>
<evidence type="ECO:0000313" key="3">
    <source>
        <dbReference type="Proteomes" id="UP000030762"/>
    </source>
</evidence>
<dbReference type="OMA" id="WAVIEPE"/>
<dbReference type="InParanoid" id="T0PKV6"/>